<sequence>MFRVERGPSGGVGCAVLYVAGAFVSKVIASQGIQRSLVAARIAETQAFCTPTPFNSLLWYVVAKDGLGYHVGYRSVFEKPHQRTEFTFFSQRKSLLTRGIPSAEVDRLVQFADGYYVVEPTGHGLAIDVLRFGQVGGWQQPRAPFVFRYQLNDETANRLVVQRGRFEGWTRPTTIAYIKRIVNQP</sequence>
<keyword evidence="2" id="KW-1185">Reference proteome</keyword>
<dbReference type="RefSeq" id="WP_207363955.1">
    <property type="nucleotide sequence ID" value="NZ_JAFMYV010000003.1"/>
</dbReference>
<comment type="caution">
    <text evidence="1">The sequence shown here is derived from an EMBL/GenBank/DDBJ whole genome shotgun (WGS) entry which is preliminary data.</text>
</comment>
<reference evidence="1" key="1">
    <citation type="submission" date="2021-03" db="EMBL/GenBank/DDBJ databases">
        <title>Fibrella sp. HMF5335 genome sequencing and assembly.</title>
        <authorList>
            <person name="Kang H."/>
            <person name="Kim H."/>
            <person name="Bae S."/>
            <person name="Joh K."/>
        </authorList>
    </citation>
    <scope>NUCLEOTIDE SEQUENCE</scope>
    <source>
        <strain evidence="1">HMF5335</strain>
    </source>
</reference>
<accession>A0A939GFP5</accession>
<protein>
    <submittedName>
        <fullName evidence="1">Uncharacterized protein</fullName>
    </submittedName>
</protein>
<proteinExistence type="predicted"/>
<organism evidence="1 2">
    <name type="scientific">Fibrella rubiginis</name>
    <dbReference type="NCBI Taxonomy" id="2817060"/>
    <lineage>
        <taxon>Bacteria</taxon>
        <taxon>Pseudomonadati</taxon>
        <taxon>Bacteroidota</taxon>
        <taxon>Cytophagia</taxon>
        <taxon>Cytophagales</taxon>
        <taxon>Spirosomataceae</taxon>
        <taxon>Fibrella</taxon>
    </lineage>
</organism>
<evidence type="ECO:0000313" key="1">
    <source>
        <dbReference type="EMBL" id="MBO0936389.1"/>
    </source>
</evidence>
<dbReference type="EMBL" id="JAFMYV010000003">
    <property type="protein sequence ID" value="MBO0936389.1"/>
    <property type="molecule type" value="Genomic_DNA"/>
</dbReference>
<evidence type="ECO:0000313" key="2">
    <source>
        <dbReference type="Proteomes" id="UP000664034"/>
    </source>
</evidence>
<dbReference type="Proteomes" id="UP000664034">
    <property type="component" value="Unassembled WGS sequence"/>
</dbReference>
<gene>
    <name evidence="1" type="ORF">J2I47_07495</name>
</gene>
<dbReference type="AlphaFoldDB" id="A0A939GFP5"/>
<name>A0A939GFP5_9BACT</name>